<feature type="compositionally biased region" description="Polar residues" evidence="1">
    <location>
        <begin position="116"/>
        <end position="129"/>
    </location>
</feature>
<dbReference type="Proteomes" id="UP000828390">
    <property type="component" value="Unassembled WGS sequence"/>
</dbReference>
<comment type="caution">
    <text evidence="3">The sequence shown here is derived from an EMBL/GenBank/DDBJ whole genome shotgun (WGS) entry which is preliminary data.</text>
</comment>
<organism evidence="3 4">
    <name type="scientific">Dreissena polymorpha</name>
    <name type="common">Zebra mussel</name>
    <name type="synonym">Mytilus polymorpha</name>
    <dbReference type="NCBI Taxonomy" id="45954"/>
    <lineage>
        <taxon>Eukaryota</taxon>
        <taxon>Metazoa</taxon>
        <taxon>Spiralia</taxon>
        <taxon>Lophotrochozoa</taxon>
        <taxon>Mollusca</taxon>
        <taxon>Bivalvia</taxon>
        <taxon>Autobranchia</taxon>
        <taxon>Heteroconchia</taxon>
        <taxon>Euheterodonta</taxon>
        <taxon>Imparidentia</taxon>
        <taxon>Neoheterodontei</taxon>
        <taxon>Myida</taxon>
        <taxon>Dreissenoidea</taxon>
        <taxon>Dreissenidae</taxon>
        <taxon>Dreissena</taxon>
    </lineage>
</organism>
<dbReference type="InterPro" id="IPR036465">
    <property type="entry name" value="vWFA_dom_sf"/>
</dbReference>
<protein>
    <recommendedName>
        <fullName evidence="2">VWFA domain-containing protein</fullName>
    </recommendedName>
</protein>
<dbReference type="InterPro" id="IPR002035">
    <property type="entry name" value="VWF_A"/>
</dbReference>
<dbReference type="SUPFAM" id="SSF53300">
    <property type="entry name" value="vWA-like"/>
    <property type="match status" value="1"/>
</dbReference>
<accession>A0A9D4H2X8</accession>
<feature type="compositionally biased region" description="Basic and acidic residues" evidence="1">
    <location>
        <begin position="50"/>
        <end position="65"/>
    </location>
</feature>
<name>A0A9D4H2X8_DREPO</name>
<reference evidence="3" key="2">
    <citation type="submission" date="2020-11" db="EMBL/GenBank/DDBJ databases">
        <authorList>
            <person name="McCartney M.A."/>
            <person name="Auch B."/>
            <person name="Kono T."/>
            <person name="Mallez S."/>
            <person name="Becker A."/>
            <person name="Gohl D.M."/>
            <person name="Silverstein K.A.T."/>
            <person name="Koren S."/>
            <person name="Bechman K.B."/>
            <person name="Herman A."/>
            <person name="Abrahante J.E."/>
            <person name="Garbe J."/>
        </authorList>
    </citation>
    <scope>NUCLEOTIDE SEQUENCE</scope>
    <source>
        <strain evidence="3">Duluth1</strain>
        <tissue evidence="3">Whole animal</tissue>
    </source>
</reference>
<feature type="region of interest" description="Disordered" evidence="1">
    <location>
        <begin position="50"/>
        <end position="151"/>
    </location>
</feature>
<dbReference type="GO" id="GO:0005891">
    <property type="term" value="C:voltage-gated calcium channel complex"/>
    <property type="evidence" value="ECO:0007669"/>
    <property type="project" value="TreeGrafter"/>
</dbReference>
<gene>
    <name evidence="3" type="ORF">DPMN_127950</name>
</gene>
<dbReference type="OrthoDB" id="299997at2759"/>
<evidence type="ECO:0000256" key="1">
    <source>
        <dbReference type="SAM" id="MobiDB-lite"/>
    </source>
</evidence>
<feature type="compositionally biased region" description="Polar residues" evidence="1">
    <location>
        <begin position="84"/>
        <end position="94"/>
    </location>
</feature>
<dbReference type="PANTHER" id="PTHR10166:SF37">
    <property type="entry name" value="STOLID, ISOFORM H"/>
    <property type="match status" value="1"/>
</dbReference>
<proteinExistence type="predicted"/>
<evidence type="ECO:0000313" key="4">
    <source>
        <dbReference type="Proteomes" id="UP000828390"/>
    </source>
</evidence>
<dbReference type="AlphaFoldDB" id="A0A9D4H2X8"/>
<keyword evidence="4" id="KW-1185">Reference proteome</keyword>
<feature type="compositionally biased region" description="Low complexity" evidence="1">
    <location>
        <begin position="104"/>
        <end position="115"/>
    </location>
</feature>
<sequence length="762" mass="84287">MSEHYVLHLTEAQADEIRKFITDRKWGVQMTSHTDFSRMAEVAEDYLMSPDRKSPPHFNDRHKLATDYNSQVPRPEVPPKRQLNGHSPSTSPPLTSDEPPAVPARPANRRSASVNDMSHMSPNAGTNLRSTISSGTSSFPSPHQSPLMTMETPPPSPLLPVTPPSGHSVQKFEEGLMRMREKGRNYNNSFKGSFSRGSTRKDSLPTPARTHGQWRYSSAATTDIWITSDASDIAFEHFLVADDNTLKVMTKLSTEHVTNVSRVPVRIVLLVDRSGSMLHKIGRDARHTKITKVKHFASQLIGTLDEGDQVAIVTFGEEAEVFFPLERLNAQSRPVLQEMVNRLDKGAMASKTNLSAGIRTALKVFYESVKDQAAFLESKNSILIFSDGEVNAGTTDAGRLVQEARQNIRQMVPGLDDTQSQWVTISVVTTGSSISEPAYLLSKMCSSEAYYYINKDSQDPEASLFLPVLLRKTAVAWNISYVIESFHDVNFDDNKCSRDHRVRLKRSFSARGPKSEKAYFMYDFPAGHARQLGVCANWNGPESIAGLADGDVIFKLRVEYTNIKGERFWQEQEISKEDLSNALSHKNKKGDASAAACKHELQMISTEVLSSAAEFVKSGDKQKSRAVMQSGQRSLQALMDQYGASSITTASSEVGPGSRLACYAKSVAENLGALISSIEKATAGESWNKMKAVSTAIARESPNTAETVVGQEVLCPFPEVNHMESDAMRQPLERAQAEKKKQHRLTFGIDRLLEEQLAGLVT</sequence>
<dbReference type="EMBL" id="JAIWYP010000005">
    <property type="protein sequence ID" value="KAH3826061.1"/>
    <property type="molecule type" value="Genomic_DNA"/>
</dbReference>
<dbReference type="CDD" id="cd00198">
    <property type="entry name" value="vWFA"/>
    <property type="match status" value="1"/>
</dbReference>
<evidence type="ECO:0000259" key="2">
    <source>
        <dbReference type="PROSITE" id="PS50234"/>
    </source>
</evidence>
<dbReference type="PROSITE" id="PS50234">
    <property type="entry name" value="VWFA"/>
    <property type="match status" value="1"/>
</dbReference>
<dbReference type="Gene3D" id="3.40.50.410">
    <property type="entry name" value="von Willebrand factor, type A domain"/>
    <property type="match status" value="1"/>
</dbReference>
<dbReference type="Pfam" id="PF13519">
    <property type="entry name" value="VWA_2"/>
    <property type="match status" value="1"/>
</dbReference>
<dbReference type="InterPro" id="IPR051173">
    <property type="entry name" value="Ca_channel_alpha-2/delta"/>
</dbReference>
<dbReference type="PANTHER" id="PTHR10166">
    <property type="entry name" value="VOLTAGE-DEPENDENT CALCIUM CHANNEL SUBUNIT ALPHA-2/DELTA-RELATED"/>
    <property type="match status" value="1"/>
</dbReference>
<feature type="domain" description="VWFA" evidence="2">
    <location>
        <begin position="266"/>
        <end position="473"/>
    </location>
</feature>
<feature type="region of interest" description="Disordered" evidence="1">
    <location>
        <begin position="185"/>
        <end position="210"/>
    </location>
</feature>
<dbReference type="GO" id="GO:0005245">
    <property type="term" value="F:voltage-gated calcium channel activity"/>
    <property type="evidence" value="ECO:0007669"/>
    <property type="project" value="TreeGrafter"/>
</dbReference>
<feature type="compositionally biased region" description="Low complexity" evidence="1">
    <location>
        <begin position="130"/>
        <end position="151"/>
    </location>
</feature>
<feature type="compositionally biased region" description="Polar residues" evidence="1">
    <location>
        <begin position="185"/>
        <end position="197"/>
    </location>
</feature>
<evidence type="ECO:0000313" key="3">
    <source>
        <dbReference type="EMBL" id="KAH3826061.1"/>
    </source>
</evidence>
<reference evidence="3" key="1">
    <citation type="journal article" date="2019" name="bioRxiv">
        <title>The Genome of the Zebra Mussel, Dreissena polymorpha: A Resource for Invasive Species Research.</title>
        <authorList>
            <person name="McCartney M.A."/>
            <person name="Auch B."/>
            <person name="Kono T."/>
            <person name="Mallez S."/>
            <person name="Zhang Y."/>
            <person name="Obille A."/>
            <person name="Becker A."/>
            <person name="Abrahante J.E."/>
            <person name="Garbe J."/>
            <person name="Badalamenti J.P."/>
            <person name="Herman A."/>
            <person name="Mangelson H."/>
            <person name="Liachko I."/>
            <person name="Sullivan S."/>
            <person name="Sone E.D."/>
            <person name="Koren S."/>
            <person name="Silverstein K.A.T."/>
            <person name="Beckman K.B."/>
            <person name="Gohl D.M."/>
        </authorList>
    </citation>
    <scope>NUCLEOTIDE SEQUENCE</scope>
    <source>
        <strain evidence="3">Duluth1</strain>
        <tissue evidence="3">Whole animal</tissue>
    </source>
</reference>
<dbReference type="SMART" id="SM00327">
    <property type="entry name" value="VWA"/>
    <property type="match status" value="1"/>
</dbReference>